<dbReference type="AlphaFoldDB" id="A0A142JHT0"/>
<sequence>MTAGLFWSVTGEFSTPGIGQTPMFEASDIRLINDDGSESAPMQDIFSKAFIEQLEADAVESLTEGGRAAA</sequence>
<dbReference type="KEGG" id="cnan:A2G96_07780"/>
<evidence type="ECO:0000313" key="1">
    <source>
        <dbReference type="EMBL" id="AMR77642.1"/>
    </source>
</evidence>
<dbReference type="Proteomes" id="UP000075238">
    <property type="component" value="Chromosome 1"/>
</dbReference>
<evidence type="ECO:0000313" key="2">
    <source>
        <dbReference type="Proteomes" id="UP000075238"/>
    </source>
</evidence>
<dbReference type="STRING" id="1796606.A2G96_07780"/>
<name>A0A142JHT0_9BURK</name>
<dbReference type="OrthoDB" id="9982151at2"/>
<accession>A0A142JHT0</accession>
<keyword evidence="2" id="KW-1185">Reference proteome</keyword>
<dbReference type="RefSeq" id="WP_062798292.1">
    <property type="nucleotide sequence ID" value="NZ_CP014844.1"/>
</dbReference>
<organism evidence="1 2">
    <name type="scientific">Cupriavidus nantongensis</name>
    <dbReference type="NCBI Taxonomy" id="1796606"/>
    <lineage>
        <taxon>Bacteria</taxon>
        <taxon>Pseudomonadati</taxon>
        <taxon>Pseudomonadota</taxon>
        <taxon>Betaproteobacteria</taxon>
        <taxon>Burkholderiales</taxon>
        <taxon>Burkholderiaceae</taxon>
        <taxon>Cupriavidus</taxon>
    </lineage>
</organism>
<gene>
    <name evidence="1" type="ORF">A2G96_07780</name>
</gene>
<reference evidence="1 2" key="1">
    <citation type="submission" date="2016-03" db="EMBL/GenBank/DDBJ databases">
        <title>Complete genome sequence of a novel chlorpyrifos degrading bacterium, Cupriavidus nantongensis sp. X1.</title>
        <authorList>
            <person name="Fang L."/>
        </authorList>
    </citation>
    <scope>NUCLEOTIDE SEQUENCE [LARGE SCALE GENOMIC DNA]</scope>
    <source>
        <strain evidence="1 2">X1</strain>
    </source>
</reference>
<proteinExistence type="predicted"/>
<dbReference type="EMBL" id="CP014844">
    <property type="protein sequence ID" value="AMR77642.1"/>
    <property type="molecule type" value="Genomic_DNA"/>
</dbReference>
<protein>
    <submittedName>
        <fullName evidence="1">Uncharacterized protein</fullName>
    </submittedName>
</protein>